<evidence type="ECO:0000313" key="1">
    <source>
        <dbReference type="EMBL" id="KAK5803635.1"/>
    </source>
</evidence>
<organism evidence="1 2">
    <name type="scientific">Gossypium arboreum</name>
    <name type="common">Tree cotton</name>
    <name type="synonym">Gossypium nanking</name>
    <dbReference type="NCBI Taxonomy" id="29729"/>
    <lineage>
        <taxon>Eukaryota</taxon>
        <taxon>Viridiplantae</taxon>
        <taxon>Streptophyta</taxon>
        <taxon>Embryophyta</taxon>
        <taxon>Tracheophyta</taxon>
        <taxon>Spermatophyta</taxon>
        <taxon>Magnoliopsida</taxon>
        <taxon>eudicotyledons</taxon>
        <taxon>Gunneridae</taxon>
        <taxon>Pentapetalae</taxon>
        <taxon>rosids</taxon>
        <taxon>malvids</taxon>
        <taxon>Malvales</taxon>
        <taxon>Malvaceae</taxon>
        <taxon>Malvoideae</taxon>
        <taxon>Gossypium</taxon>
    </lineage>
</organism>
<keyword evidence="2" id="KW-1185">Reference proteome</keyword>
<accession>A0ABR0NQJ9</accession>
<reference evidence="1 2" key="1">
    <citation type="submission" date="2023-03" db="EMBL/GenBank/DDBJ databases">
        <title>WGS of Gossypium arboreum.</title>
        <authorList>
            <person name="Yu D."/>
        </authorList>
    </citation>
    <scope>NUCLEOTIDE SEQUENCE [LARGE SCALE GENOMIC DNA]</scope>
    <source>
        <tissue evidence="1">Leaf</tissue>
    </source>
</reference>
<dbReference type="Proteomes" id="UP001358586">
    <property type="component" value="Chromosome 9"/>
</dbReference>
<name>A0ABR0NQJ9_GOSAR</name>
<sequence length="99" mass="11257">MKGRGGTKDKLNVLLDKWLSPATLEFSSPVTVKMDKWLSPATLEFSSPVTVKTNMLIKNLNPRLREVCGLVHRGSKTGNYKMWRNWIPGKELQQLKFGL</sequence>
<comment type="caution">
    <text evidence="1">The sequence shown here is derived from an EMBL/GenBank/DDBJ whole genome shotgun (WGS) entry which is preliminary data.</text>
</comment>
<protein>
    <submittedName>
        <fullName evidence="1">Uncharacterized protein</fullName>
    </submittedName>
</protein>
<evidence type="ECO:0000313" key="2">
    <source>
        <dbReference type="Proteomes" id="UP001358586"/>
    </source>
</evidence>
<dbReference type="EMBL" id="JARKNE010000009">
    <property type="protein sequence ID" value="KAK5803635.1"/>
    <property type="molecule type" value="Genomic_DNA"/>
</dbReference>
<proteinExistence type="predicted"/>
<gene>
    <name evidence="1" type="ORF">PVK06_031283</name>
</gene>